<name>A0A6J6U7J9_9ZZZZ</name>
<gene>
    <name evidence="1" type="ORF">UFOPK2754_02089</name>
</gene>
<proteinExistence type="predicted"/>
<accession>A0A6J6U7J9</accession>
<organism evidence="1">
    <name type="scientific">freshwater metagenome</name>
    <dbReference type="NCBI Taxonomy" id="449393"/>
    <lineage>
        <taxon>unclassified sequences</taxon>
        <taxon>metagenomes</taxon>
        <taxon>ecological metagenomes</taxon>
    </lineage>
</organism>
<dbReference type="AlphaFoldDB" id="A0A6J6U7J9"/>
<dbReference type="EMBL" id="CAEZYR010000083">
    <property type="protein sequence ID" value="CAB4755781.1"/>
    <property type="molecule type" value="Genomic_DNA"/>
</dbReference>
<protein>
    <submittedName>
        <fullName evidence="1">Unannotated protein</fullName>
    </submittedName>
</protein>
<evidence type="ECO:0000313" key="1">
    <source>
        <dbReference type="EMBL" id="CAB4755781.1"/>
    </source>
</evidence>
<reference evidence="1" key="1">
    <citation type="submission" date="2020-05" db="EMBL/GenBank/DDBJ databases">
        <authorList>
            <person name="Chiriac C."/>
            <person name="Salcher M."/>
            <person name="Ghai R."/>
            <person name="Kavagutti S V."/>
        </authorList>
    </citation>
    <scope>NUCLEOTIDE SEQUENCE</scope>
</reference>
<sequence>MAANVATRAHAAGHGLRVTACGVPAIGGLIPGHVARTQIRESGGRRQLILRCVRRLTPVAARVPWDNRRVTEGAL</sequence>